<dbReference type="InterPro" id="IPR001611">
    <property type="entry name" value="Leu-rich_rpt"/>
</dbReference>
<gene>
    <name evidence="1" type="ORF">CVLEPA_LOCUS20621</name>
</gene>
<proteinExistence type="predicted"/>
<evidence type="ECO:0000313" key="2">
    <source>
        <dbReference type="Proteomes" id="UP001642483"/>
    </source>
</evidence>
<accession>A0ABP0GA02</accession>
<keyword evidence="2" id="KW-1185">Reference proteome</keyword>
<dbReference type="Proteomes" id="UP001642483">
    <property type="component" value="Unassembled WGS sequence"/>
</dbReference>
<dbReference type="InterPro" id="IPR032675">
    <property type="entry name" value="LRR_dom_sf"/>
</dbReference>
<dbReference type="SUPFAM" id="SSF52047">
    <property type="entry name" value="RNI-like"/>
    <property type="match status" value="1"/>
</dbReference>
<dbReference type="Gene3D" id="3.80.10.10">
    <property type="entry name" value="Ribonuclease Inhibitor"/>
    <property type="match status" value="1"/>
</dbReference>
<sequence length="106" mass="12091">MKKLNLYDNNLGDDATSHISTCLSKIEELDIRSCNISTSGIKSISDAISKQPEPKPRVYGLYCHFNENDRSYSMKNTEATHLRGHCQAQARHQAECFKIIWLMLES</sequence>
<protein>
    <submittedName>
        <fullName evidence="1">Uncharacterized protein</fullName>
    </submittedName>
</protein>
<organism evidence="1 2">
    <name type="scientific">Clavelina lepadiformis</name>
    <name type="common">Light-bulb sea squirt</name>
    <name type="synonym">Ascidia lepadiformis</name>
    <dbReference type="NCBI Taxonomy" id="159417"/>
    <lineage>
        <taxon>Eukaryota</taxon>
        <taxon>Metazoa</taxon>
        <taxon>Chordata</taxon>
        <taxon>Tunicata</taxon>
        <taxon>Ascidiacea</taxon>
        <taxon>Aplousobranchia</taxon>
        <taxon>Clavelinidae</taxon>
        <taxon>Clavelina</taxon>
    </lineage>
</organism>
<evidence type="ECO:0000313" key="1">
    <source>
        <dbReference type="EMBL" id="CAK8688627.1"/>
    </source>
</evidence>
<dbReference type="Pfam" id="PF13516">
    <property type="entry name" value="LRR_6"/>
    <property type="match status" value="1"/>
</dbReference>
<name>A0ABP0GA02_CLALP</name>
<dbReference type="EMBL" id="CAWYQH010000108">
    <property type="protein sequence ID" value="CAK8688627.1"/>
    <property type="molecule type" value="Genomic_DNA"/>
</dbReference>
<reference evidence="1 2" key="1">
    <citation type="submission" date="2024-02" db="EMBL/GenBank/DDBJ databases">
        <authorList>
            <person name="Daric V."/>
            <person name="Darras S."/>
        </authorList>
    </citation>
    <scope>NUCLEOTIDE SEQUENCE [LARGE SCALE GENOMIC DNA]</scope>
</reference>
<comment type="caution">
    <text evidence="1">The sequence shown here is derived from an EMBL/GenBank/DDBJ whole genome shotgun (WGS) entry which is preliminary data.</text>
</comment>